<evidence type="ECO:0000256" key="10">
    <source>
        <dbReference type="ARBA" id="ARBA00022519"/>
    </source>
</evidence>
<dbReference type="InterPro" id="IPR017938">
    <property type="entry name" value="Riboflavin_synthase-like_b-brl"/>
</dbReference>
<sequence>MTEILFALVFLTGLTALLAWVLQKTRARLLPSRPVLLTLNGQRRIEGWSNEKLLDLLNGAGVPVPSGCAGQGTCGLCRVSEVTGTAGPLATEAARLSPADLRAGVRLACQVTVRQDMTLTVPEDVLGSASHACTVARITALTPLIREIVLALPDGATFDFRAGNFVQVTAPAYRRAYSEIDLPDDHRTEWQRLGILGLVAQSTVAVSRAYSVASRPEDKGFVVLNIRLATPPPGSPDVPPGVVSSWLFGLKPGDLVEVAGPYGEFRVQDSDREMVFIGGGVGMAPLRAMIHEQLGLGTTRQISFWYGARTHAELFYAGEFEALAAQHPNFRWIPALSQPARDSGWHGATGFVHDVAYQAHLRDHPAPEECEFYLCGPPLMIQAVRAMLEDCGVEPEDIHNDDFGI</sequence>
<evidence type="ECO:0000256" key="9">
    <source>
        <dbReference type="ARBA" id="ARBA00022475"/>
    </source>
</evidence>
<evidence type="ECO:0000256" key="15">
    <source>
        <dbReference type="ARBA" id="ARBA00022967"/>
    </source>
</evidence>
<keyword evidence="13" id="KW-0479">Metal-binding</keyword>
<dbReference type="PANTHER" id="PTHR43644">
    <property type="entry name" value="NA(+)-TRANSLOCATING NADH-QUINONE REDUCTASE SUBUNIT"/>
    <property type="match status" value="1"/>
</dbReference>
<evidence type="ECO:0000256" key="19">
    <source>
        <dbReference type="ARBA" id="ARBA00023053"/>
    </source>
</evidence>
<dbReference type="CDD" id="cd00207">
    <property type="entry name" value="fer2"/>
    <property type="match status" value="1"/>
</dbReference>
<keyword evidence="10" id="KW-0997">Cell inner membrane</keyword>
<reference evidence="29 30" key="1">
    <citation type="submission" date="2016-11" db="EMBL/GenBank/DDBJ databases">
        <title>Comparison of Traditional DNA-DNA Hybridization with In Silico Genomic Analysis.</title>
        <authorList>
            <person name="Nicholson A.C."/>
            <person name="Sammons S."/>
            <person name="Humrighouse B.W."/>
            <person name="Graziano J."/>
            <person name="Lasker B."/>
            <person name="Whitney A.M."/>
            <person name="Mcquiston J.R."/>
        </authorList>
    </citation>
    <scope>NUCLEOTIDE SEQUENCE [LARGE SCALE GENOMIC DNA]</scope>
    <source>
        <strain evidence="29 30">H1892</strain>
    </source>
</reference>
<evidence type="ECO:0000256" key="6">
    <source>
        <dbReference type="ARBA" id="ARBA00013099"/>
    </source>
</evidence>
<evidence type="ECO:0000256" key="25">
    <source>
        <dbReference type="ARBA" id="ARBA00030787"/>
    </source>
</evidence>
<dbReference type="InterPro" id="IPR001041">
    <property type="entry name" value="2Fe-2S_ferredoxin-type"/>
</dbReference>
<dbReference type="InterPro" id="IPR010205">
    <property type="entry name" value="NqrF"/>
</dbReference>
<keyword evidence="20" id="KW-0406">Ion transport</keyword>
<evidence type="ECO:0000256" key="14">
    <source>
        <dbReference type="ARBA" id="ARBA00022827"/>
    </source>
</evidence>
<dbReference type="Pfam" id="PF00111">
    <property type="entry name" value="Fer2"/>
    <property type="match status" value="1"/>
</dbReference>
<keyword evidence="16" id="KW-0408">Iron</keyword>
<evidence type="ECO:0000256" key="12">
    <source>
        <dbReference type="ARBA" id="ARBA00022714"/>
    </source>
</evidence>
<keyword evidence="14" id="KW-0274">FAD</keyword>
<evidence type="ECO:0000313" key="30">
    <source>
        <dbReference type="Proteomes" id="UP000214673"/>
    </source>
</evidence>
<evidence type="ECO:0000256" key="8">
    <source>
        <dbReference type="ARBA" id="ARBA00022448"/>
    </source>
</evidence>
<dbReference type="PANTHER" id="PTHR43644:SF1">
    <property type="entry name" value="NAD(P)H-FLAVIN REDUCTASE"/>
    <property type="match status" value="1"/>
</dbReference>
<keyword evidence="11" id="KW-0285">Flavoprotein</keyword>
<dbReference type="PRINTS" id="PR00371">
    <property type="entry name" value="FPNCR"/>
</dbReference>
<evidence type="ECO:0000256" key="1">
    <source>
        <dbReference type="ARBA" id="ARBA00001974"/>
    </source>
</evidence>
<evidence type="ECO:0000256" key="20">
    <source>
        <dbReference type="ARBA" id="ARBA00023065"/>
    </source>
</evidence>
<comment type="function">
    <text evidence="2">NQR complex catalyzes the reduction of ubiquinone-1 to ubiquinol by two successive reactions, coupled with the transport of Na(+) ions from the cytoplasm to the periplasm. The first step is catalyzed by NqrF, which accepts electrons from NADH and reduces ubiquinone-1 to ubisemiquinone by a one-electron transfer pathway.</text>
</comment>
<dbReference type="Pfam" id="PF00970">
    <property type="entry name" value="FAD_binding_6"/>
    <property type="match status" value="1"/>
</dbReference>
<evidence type="ECO:0000256" key="26">
    <source>
        <dbReference type="ARBA" id="ARBA00048891"/>
    </source>
</evidence>
<dbReference type="Gene3D" id="3.40.50.80">
    <property type="entry name" value="Nucleotide-binding domain of ferredoxin-NADP reductase (FNR) module"/>
    <property type="match status" value="1"/>
</dbReference>
<dbReference type="SUPFAM" id="SSF63380">
    <property type="entry name" value="Riboflavin synthase domain-like"/>
    <property type="match status" value="1"/>
</dbReference>
<name>A0ABX3ZQ77_9RHOB</name>
<dbReference type="EMBL" id="NIPV01000093">
    <property type="protein sequence ID" value="OWJ73356.1"/>
    <property type="molecule type" value="Genomic_DNA"/>
</dbReference>
<evidence type="ECO:0000256" key="18">
    <source>
        <dbReference type="ARBA" id="ARBA00023027"/>
    </source>
</evidence>
<dbReference type="PROSITE" id="PS51384">
    <property type="entry name" value="FAD_FR"/>
    <property type="match status" value="1"/>
</dbReference>
<dbReference type="EC" id="7.2.1.1" evidence="6"/>
<dbReference type="InterPro" id="IPR001709">
    <property type="entry name" value="Flavoprot_Pyr_Nucl_cyt_Rdtase"/>
</dbReference>
<evidence type="ECO:0000259" key="28">
    <source>
        <dbReference type="PROSITE" id="PS51384"/>
    </source>
</evidence>
<dbReference type="InterPro" id="IPR001433">
    <property type="entry name" value="OxRdtase_FAD/NAD-bd"/>
</dbReference>
<comment type="subunit">
    <text evidence="5">Composed of six subunits; NqrA, NqrB, NqrC, NqrD, NqrE and NqrF.</text>
</comment>
<accession>A0ABX3ZQ77</accession>
<dbReference type="Proteomes" id="UP000214673">
    <property type="component" value="Unassembled WGS sequence"/>
</dbReference>
<evidence type="ECO:0000256" key="3">
    <source>
        <dbReference type="ARBA" id="ARBA00004533"/>
    </source>
</evidence>
<keyword evidence="19" id="KW-0915">Sodium</keyword>
<dbReference type="InterPro" id="IPR012675">
    <property type="entry name" value="Beta-grasp_dom_sf"/>
</dbReference>
<dbReference type="Gene3D" id="2.40.30.10">
    <property type="entry name" value="Translation factors"/>
    <property type="match status" value="1"/>
</dbReference>
<protein>
    <recommendedName>
        <fullName evidence="7">Na(+)-translocating NADH-quinone reductase subunit F</fullName>
        <ecNumber evidence="6">7.2.1.1</ecNumber>
    </recommendedName>
    <alternativeName>
        <fullName evidence="25">NQR complex subunit F</fullName>
    </alternativeName>
    <alternativeName>
        <fullName evidence="24">NQR-1 subunit F</fullName>
    </alternativeName>
</protein>
<dbReference type="RefSeq" id="WP_088239090.1">
    <property type="nucleotide sequence ID" value="NZ_CALUEG010000027.1"/>
</dbReference>
<evidence type="ECO:0000256" key="17">
    <source>
        <dbReference type="ARBA" id="ARBA00023014"/>
    </source>
</evidence>
<comment type="cofactor">
    <cofactor evidence="1">
        <name>FAD</name>
        <dbReference type="ChEBI" id="CHEBI:57692"/>
    </cofactor>
</comment>
<dbReference type="PROSITE" id="PS51085">
    <property type="entry name" value="2FE2S_FER_2"/>
    <property type="match status" value="1"/>
</dbReference>
<evidence type="ECO:0000256" key="5">
    <source>
        <dbReference type="ARBA" id="ARBA00011309"/>
    </source>
</evidence>
<evidence type="ECO:0000256" key="11">
    <source>
        <dbReference type="ARBA" id="ARBA00022630"/>
    </source>
</evidence>
<proteinExistence type="inferred from homology"/>
<comment type="subcellular location">
    <subcellularLocation>
        <location evidence="3">Cell inner membrane</location>
    </subcellularLocation>
</comment>
<evidence type="ECO:0000256" key="23">
    <source>
        <dbReference type="ARBA" id="ARBA00023201"/>
    </source>
</evidence>
<gene>
    <name evidence="29" type="ORF">CDV53_15880</name>
</gene>
<dbReference type="Gene3D" id="3.10.20.30">
    <property type="match status" value="1"/>
</dbReference>
<dbReference type="Pfam" id="PF00175">
    <property type="entry name" value="NAD_binding_1"/>
    <property type="match status" value="1"/>
</dbReference>
<keyword evidence="18" id="KW-0520">NAD</keyword>
<keyword evidence="22" id="KW-0472">Membrane</keyword>
<feature type="domain" description="FAD-binding FR-type" evidence="28">
    <location>
        <begin position="128"/>
        <end position="268"/>
    </location>
</feature>
<organism evidence="29 30">
    <name type="scientific">Haematobacter missouriensis</name>
    <dbReference type="NCBI Taxonomy" id="366616"/>
    <lineage>
        <taxon>Bacteria</taxon>
        <taxon>Pseudomonadati</taxon>
        <taxon>Pseudomonadota</taxon>
        <taxon>Alphaproteobacteria</taxon>
        <taxon>Rhodobacterales</taxon>
        <taxon>Paracoccaceae</taxon>
        <taxon>Haematobacter</taxon>
    </lineage>
</organism>
<keyword evidence="23" id="KW-0739">Sodium transport</keyword>
<evidence type="ECO:0000259" key="27">
    <source>
        <dbReference type="PROSITE" id="PS51085"/>
    </source>
</evidence>
<evidence type="ECO:0000256" key="21">
    <source>
        <dbReference type="ARBA" id="ARBA00023075"/>
    </source>
</evidence>
<dbReference type="InterPro" id="IPR036010">
    <property type="entry name" value="2Fe-2S_ferredoxin-like_sf"/>
</dbReference>
<comment type="catalytic activity">
    <reaction evidence="26">
        <text>a ubiquinone + n Na(+)(in) + NADH + H(+) = a ubiquinol + n Na(+)(out) + NAD(+)</text>
        <dbReference type="Rhea" id="RHEA:47748"/>
        <dbReference type="Rhea" id="RHEA-COMP:9565"/>
        <dbReference type="Rhea" id="RHEA-COMP:9566"/>
        <dbReference type="ChEBI" id="CHEBI:15378"/>
        <dbReference type="ChEBI" id="CHEBI:16389"/>
        <dbReference type="ChEBI" id="CHEBI:17976"/>
        <dbReference type="ChEBI" id="CHEBI:29101"/>
        <dbReference type="ChEBI" id="CHEBI:57540"/>
        <dbReference type="ChEBI" id="CHEBI:57945"/>
        <dbReference type="EC" id="7.2.1.1"/>
    </reaction>
</comment>
<evidence type="ECO:0000256" key="22">
    <source>
        <dbReference type="ARBA" id="ARBA00023136"/>
    </source>
</evidence>
<keyword evidence="30" id="KW-1185">Reference proteome</keyword>
<dbReference type="SUPFAM" id="SSF54292">
    <property type="entry name" value="2Fe-2S ferredoxin-like"/>
    <property type="match status" value="1"/>
</dbReference>
<keyword evidence="8" id="KW-0813">Transport</keyword>
<comment type="similarity">
    <text evidence="4">Belongs to the NqrF family.</text>
</comment>
<evidence type="ECO:0000313" key="29">
    <source>
        <dbReference type="EMBL" id="OWJ73356.1"/>
    </source>
</evidence>
<dbReference type="PRINTS" id="PR00406">
    <property type="entry name" value="CYTB5RDTASE"/>
</dbReference>
<evidence type="ECO:0000256" key="13">
    <source>
        <dbReference type="ARBA" id="ARBA00022723"/>
    </source>
</evidence>
<dbReference type="InterPro" id="IPR008333">
    <property type="entry name" value="Cbr1-like_FAD-bd_dom"/>
</dbReference>
<dbReference type="CDD" id="cd06188">
    <property type="entry name" value="NADH_quinone_reductase"/>
    <property type="match status" value="1"/>
</dbReference>
<comment type="caution">
    <text evidence="29">The sequence shown here is derived from an EMBL/GenBank/DDBJ whole genome shotgun (WGS) entry which is preliminary data.</text>
</comment>
<evidence type="ECO:0000256" key="16">
    <source>
        <dbReference type="ARBA" id="ARBA00023004"/>
    </source>
</evidence>
<dbReference type="SUPFAM" id="SSF52343">
    <property type="entry name" value="Ferredoxin reductase-like, C-terminal NADP-linked domain"/>
    <property type="match status" value="1"/>
</dbReference>
<dbReference type="NCBIfam" id="TIGR01941">
    <property type="entry name" value="nqrF"/>
    <property type="match status" value="1"/>
</dbReference>
<evidence type="ECO:0000256" key="7">
    <source>
        <dbReference type="ARBA" id="ARBA00019729"/>
    </source>
</evidence>
<feature type="domain" description="2Fe-2S ferredoxin-type" evidence="27">
    <location>
        <begin position="33"/>
        <end position="125"/>
    </location>
</feature>
<evidence type="ECO:0000256" key="2">
    <source>
        <dbReference type="ARBA" id="ARBA00002972"/>
    </source>
</evidence>
<evidence type="ECO:0000256" key="24">
    <source>
        <dbReference type="ARBA" id="ARBA00030032"/>
    </source>
</evidence>
<dbReference type="InterPro" id="IPR039261">
    <property type="entry name" value="FNR_nucleotide-bd"/>
</dbReference>
<keyword evidence="12" id="KW-0001">2Fe-2S</keyword>
<evidence type="ECO:0000256" key="4">
    <source>
        <dbReference type="ARBA" id="ARBA00005570"/>
    </source>
</evidence>
<keyword evidence="15" id="KW-1278">Translocase</keyword>
<keyword evidence="21" id="KW-0830">Ubiquinone</keyword>
<dbReference type="InterPro" id="IPR017927">
    <property type="entry name" value="FAD-bd_FR_type"/>
</dbReference>
<keyword evidence="9" id="KW-1003">Cell membrane</keyword>
<keyword evidence="17" id="KW-0411">Iron-sulfur</keyword>